<dbReference type="AlphaFoldDB" id="A0A8B3FK73"/>
<dbReference type="Proteomes" id="UP000269665">
    <property type="component" value="Unassembled WGS sequence"/>
</dbReference>
<name>A0A8B3FK73_PECPM</name>
<evidence type="ECO:0008006" key="3">
    <source>
        <dbReference type="Google" id="ProtNLM"/>
    </source>
</evidence>
<proteinExistence type="predicted"/>
<organism evidence="1 2">
    <name type="scientific">Pectobacterium parmentieri</name>
    <dbReference type="NCBI Taxonomy" id="1905730"/>
    <lineage>
        <taxon>Bacteria</taxon>
        <taxon>Pseudomonadati</taxon>
        <taxon>Pseudomonadota</taxon>
        <taxon>Gammaproteobacteria</taxon>
        <taxon>Enterobacterales</taxon>
        <taxon>Pectobacteriaceae</taxon>
        <taxon>Pectobacterium</taxon>
    </lineage>
</organism>
<evidence type="ECO:0000313" key="2">
    <source>
        <dbReference type="Proteomes" id="UP000269665"/>
    </source>
</evidence>
<dbReference type="InterPro" id="IPR047880">
    <property type="entry name" value="MafI-like"/>
</dbReference>
<accession>A0A8B3FK73</accession>
<dbReference type="KEGG" id="ppar:A8F97_20015"/>
<dbReference type="EMBL" id="PSZG01000001">
    <property type="protein sequence ID" value="RKO78232.1"/>
    <property type="molecule type" value="Genomic_DNA"/>
</dbReference>
<dbReference type="RefSeq" id="WP_069704199.1">
    <property type="nucleotide sequence ID" value="NZ_CP015749.1"/>
</dbReference>
<dbReference type="NCBIfam" id="NF033691">
    <property type="entry name" value="immunity_MafI"/>
    <property type="match status" value="1"/>
</dbReference>
<comment type="caution">
    <text evidence="1">The sequence shown here is derived from an EMBL/GenBank/DDBJ whole genome shotgun (WGS) entry which is preliminary data.</text>
</comment>
<dbReference type="GeneID" id="45851744"/>
<sequence length="89" mass="10240">MKSDYQEIELELSNLINSLGGVFSLNELIEIKDFIDYGEYGLALETAIDVVIEERKLISSESFNIMIKLSHLMTMDKDVISSRLKYYVI</sequence>
<protein>
    <recommendedName>
        <fullName evidence="3">MafI family immunity protein</fullName>
    </recommendedName>
</protein>
<gene>
    <name evidence="1" type="ORF">C5E00_16280</name>
</gene>
<dbReference type="OrthoDB" id="6637146at2"/>
<evidence type="ECO:0000313" key="1">
    <source>
        <dbReference type="EMBL" id="RKO78232.1"/>
    </source>
</evidence>
<reference evidence="1 2" key="1">
    <citation type="journal article" date="2018" name="BMC Genomics">
        <title>High genomic variability in the plant pathogenic bacterium Pectobacterium parmentieri deciphered from de novo assembled complete genomes.</title>
        <authorList>
            <person name="Zoledowska S."/>
            <person name="Motyka-Pomagruk A."/>
            <person name="Sledz W."/>
            <person name="Mengoni A."/>
            <person name="Lojkowska E."/>
        </authorList>
    </citation>
    <scope>NUCLEOTIDE SEQUENCE [LARGE SCALE GENOMIC DNA]</scope>
    <source>
        <strain evidence="1 2">IFB5626</strain>
    </source>
</reference>